<feature type="transmembrane region" description="Helical" evidence="4">
    <location>
        <begin position="215"/>
        <end position="233"/>
    </location>
</feature>
<feature type="transmembrane region" description="Helical" evidence="4">
    <location>
        <begin position="132"/>
        <end position="159"/>
    </location>
</feature>
<feature type="domain" description="HTH araC/xylS-type" evidence="5">
    <location>
        <begin position="264"/>
        <end position="368"/>
    </location>
</feature>
<evidence type="ECO:0000313" key="6">
    <source>
        <dbReference type="EMBL" id="MFC4633605.1"/>
    </source>
</evidence>
<dbReference type="InterPro" id="IPR018062">
    <property type="entry name" value="HTH_AraC-typ_CS"/>
</dbReference>
<dbReference type="RefSeq" id="WP_379977819.1">
    <property type="nucleotide sequence ID" value="NZ_JBHSFV010000003.1"/>
</dbReference>
<feature type="transmembrane region" description="Helical" evidence="4">
    <location>
        <begin position="62"/>
        <end position="85"/>
    </location>
</feature>
<dbReference type="EMBL" id="JBHSFV010000003">
    <property type="protein sequence ID" value="MFC4633605.1"/>
    <property type="molecule type" value="Genomic_DNA"/>
</dbReference>
<name>A0ABV9HX55_9FLAO</name>
<feature type="transmembrane region" description="Helical" evidence="4">
    <location>
        <begin position="6"/>
        <end position="26"/>
    </location>
</feature>
<protein>
    <submittedName>
        <fullName evidence="6">Helix-turn-helix domain-containing protein</fullName>
    </submittedName>
</protein>
<dbReference type="PROSITE" id="PS00041">
    <property type="entry name" value="HTH_ARAC_FAMILY_1"/>
    <property type="match status" value="1"/>
</dbReference>
<accession>A0ABV9HX55</accession>
<gene>
    <name evidence="6" type="ORF">ACFO3O_06780</name>
</gene>
<comment type="caution">
    <text evidence="6">The sequence shown here is derived from an EMBL/GenBank/DDBJ whole genome shotgun (WGS) entry which is preliminary data.</text>
</comment>
<dbReference type="PROSITE" id="PS01124">
    <property type="entry name" value="HTH_ARAC_FAMILY_2"/>
    <property type="match status" value="1"/>
</dbReference>
<reference evidence="7" key="1">
    <citation type="journal article" date="2019" name="Int. J. Syst. Evol. Microbiol.">
        <title>The Global Catalogue of Microorganisms (GCM) 10K type strain sequencing project: providing services to taxonomists for standard genome sequencing and annotation.</title>
        <authorList>
            <consortium name="The Broad Institute Genomics Platform"/>
            <consortium name="The Broad Institute Genome Sequencing Center for Infectious Disease"/>
            <person name="Wu L."/>
            <person name="Ma J."/>
        </authorList>
    </citation>
    <scope>NUCLEOTIDE SEQUENCE [LARGE SCALE GENOMIC DNA]</scope>
    <source>
        <strain evidence="7">YJ-61-S</strain>
    </source>
</reference>
<feature type="transmembrane region" description="Helical" evidence="4">
    <location>
        <begin position="100"/>
        <end position="120"/>
    </location>
</feature>
<dbReference type="InterPro" id="IPR009057">
    <property type="entry name" value="Homeodomain-like_sf"/>
</dbReference>
<dbReference type="Pfam" id="PF12833">
    <property type="entry name" value="HTH_18"/>
    <property type="match status" value="1"/>
</dbReference>
<evidence type="ECO:0000256" key="1">
    <source>
        <dbReference type="ARBA" id="ARBA00023015"/>
    </source>
</evidence>
<keyword evidence="7" id="KW-1185">Reference proteome</keyword>
<keyword evidence="4" id="KW-0812">Transmembrane</keyword>
<dbReference type="PANTHER" id="PTHR43280:SF2">
    <property type="entry name" value="HTH-TYPE TRANSCRIPTIONAL REGULATOR EXSA"/>
    <property type="match status" value="1"/>
</dbReference>
<evidence type="ECO:0000256" key="2">
    <source>
        <dbReference type="ARBA" id="ARBA00023125"/>
    </source>
</evidence>
<dbReference type="Gene3D" id="1.10.10.60">
    <property type="entry name" value="Homeodomain-like"/>
    <property type="match status" value="2"/>
</dbReference>
<dbReference type="Proteomes" id="UP001596043">
    <property type="component" value="Unassembled WGS sequence"/>
</dbReference>
<dbReference type="InterPro" id="IPR018060">
    <property type="entry name" value="HTH_AraC"/>
</dbReference>
<organism evidence="6 7">
    <name type="scientific">Dokdonia ponticola</name>
    <dbReference type="NCBI Taxonomy" id="2041041"/>
    <lineage>
        <taxon>Bacteria</taxon>
        <taxon>Pseudomonadati</taxon>
        <taxon>Bacteroidota</taxon>
        <taxon>Flavobacteriia</taxon>
        <taxon>Flavobacteriales</taxon>
        <taxon>Flavobacteriaceae</taxon>
        <taxon>Dokdonia</taxon>
    </lineage>
</organism>
<keyword evidence="4" id="KW-0472">Membrane</keyword>
<keyword evidence="3" id="KW-0804">Transcription</keyword>
<keyword evidence="2" id="KW-0238">DNA-binding</keyword>
<evidence type="ECO:0000313" key="7">
    <source>
        <dbReference type="Proteomes" id="UP001596043"/>
    </source>
</evidence>
<dbReference type="PANTHER" id="PTHR43280">
    <property type="entry name" value="ARAC-FAMILY TRANSCRIPTIONAL REGULATOR"/>
    <property type="match status" value="1"/>
</dbReference>
<proteinExistence type="predicted"/>
<keyword evidence="1" id="KW-0805">Transcription regulation</keyword>
<feature type="transmembrane region" description="Helical" evidence="4">
    <location>
        <begin position="179"/>
        <end position="203"/>
    </location>
</feature>
<keyword evidence="4" id="KW-1133">Transmembrane helix</keyword>
<evidence type="ECO:0000256" key="3">
    <source>
        <dbReference type="ARBA" id="ARBA00023163"/>
    </source>
</evidence>
<dbReference type="SMART" id="SM00342">
    <property type="entry name" value="HTH_ARAC"/>
    <property type="match status" value="1"/>
</dbReference>
<sequence length="372" mass="43245">MSFTLLDVILFLGVSQGFFLAITLRLIENRNKVANDVLSIAIGIAVIMLFGRVVAFRIQAPWVYYVAGLVDVTIFLFGPLIYCYIRRLIFKEKPTFKLSFWHYLPAIIHIIITLGIYVASEEIMAFLKEIRFIAYFWFFAEMGGLLSFLCYTIASFKLFKKHKKVMEHQVSYVLVIRRYVGWVLGAVALFTVLWLASFLGMVFKLSSISTVLNYAVMWVSIPLFIYIVGYYSLRQPEIFRMPLQPKNKDEKARLKPDEIQQLQKRLKFFIQEEAIYKTSDLSLKTLAEKLNTSPNNLSWLLNQIYQKSFYDYINTHRVQDVLESIDRELHLKQTLLAIAFDAGFNSKSTFNKAFKHVTSQTPSEYIKSRKVA</sequence>
<dbReference type="SUPFAM" id="SSF46689">
    <property type="entry name" value="Homeodomain-like"/>
    <property type="match status" value="1"/>
</dbReference>
<evidence type="ECO:0000259" key="5">
    <source>
        <dbReference type="PROSITE" id="PS01124"/>
    </source>
</evidence>
<feature type="transmembrane region" description="Helical" evidence="4">
    <location>
        <begin position="38"/>
        <end position="56"/>
    </location>
</feature>
<evidence type="ECO:0000256" key="4">
    <source>
        <dbReference type="SAM" id="Phobius"/>
    </source>
</evidence>